<dbReference type="Gene3D" id="6.10.140.1520">
    <property type="match status" value="1"/>
</dbReference>
<organism evidence="12 13">
    <name type="scientific">Cudoniella acicularis</name>
    <dbReference type="NCBI Taxonomy" id="354080"/>
    <lineage>
        <taxon>Eukaryota</taxon>
        <taxon>Fungi</taxon>
        <taxon>Dikarya</taxon>
        <taxon>Ascomycota</taxon>
        <taxon>Pezizomycotina</taxon>
        <taxon>Leotiomycetes</taxon>
        <taxon>Helotiales</taxon>
        <taxon>Tricladiaceae</taxon>
        <taxon>Cudoniella</taxon>
    </lineage>
</organism>
<dbReference type="Pfam" id="PF05983">
    <property type="entry name" value="Med7"/>
    <property type="match status" value="1"/>
</dbReference>
<keyword evidence="8 10" id="KW-0539">Nucleus</keyword>
<keyword evidence="6 10" id="KW-0010">Activator</keyword>
<comment type="similarity">
    <text evidence="2 10">Belongs to the Mediator complex subunit 7 family.</text>
</comment>
<evidence type="ECO:0000256" key="9">
    <source>
        <dbReference type="ARBA" id="ARBA00025687"/>
    </source>
</evidence>
<keyword evidence="5 10" id="KW-0805">Transcription regulation</keyword>
<dbReference type="Gene3D" id="6.10.140.200">
    <property type="match status" value="1"/>
</dbReference>
<comment type="subcellular location">
    <subcellularLocation>
        <location evidence="1 10">Nucleus</location>
    </subcellularLocation>
</comment>
<dbReference type="OrthoDB" id="10253553at2759"/>
<evidence type="ECO:0000256" key="1">
    <source>
        <dbReference type="ARBA" id="ARBA00004123"/>
    </source>
</evidence>
<protein>
    <recommendedName>
        <fullName evidence="4 10">Mediator of RNA polymerase II transcription subunit 7</fullName>
    </recommendedName>
</protein>
<gene>
    <name evidence="12" type="ORF">G7Y89_g6993</name>
</gene>
<evidence type="ECO:0000256" key="2">
    <source>
        <dbReference type="ARBA" id="ARBA00009994"/>
    </source>
</evidence>
<evidence type="ECO:0000256" key="10">
    <source>
        <dbReference type="RuleBase" id="RU364060"/>
    </source>
</evidence>
<comment type="subunit">
    <text evidence="3 10">Component of the Mediator complex.</text>
</comment>
<evidence type="ECO:0000256" key="3">
    <source>
        <dbReference type="ARBA" id="ARBA00011837"/>
    </source>
</evidence>
<keyword evidence="13" id="KW-1185">Reference proteome</keyword>
<proteinExistence type="inferred from homology"/>
<dbReference type="PANTHER" id="PTHR21428:SF11">
    <property type="entry name" value="MEDIATOR OF RNA POLYMERASE II TRANSCRIPTION SUBUNIT 7"/>
    <property type="match status" value="1"/>
</dbReference>
<dbReference type="AlphaFoldDB" id="A0A8H4W487"/>
<comment type="caution">
    <text evidence="12">The sequence shown here is derived from an EMBL/GenBank/DDBJ whole genome shotgun (WGS) entry which is preliminary data.</text>
</comment>
<dbReference type="EMBL" id="JAAMPI010000473">
    <property type="protein sequence ID" value="KAF4631140.1"/>
    <property type="molecule type" value="Genomic_DNA"/>
</dbReference>
<feature type="region of interest" description="Disordered" evidence="11">
    <location>
        <begin position="1"/>
        <end position="53"/>
    </location>
</feature>
<evidence type="ECO:0000313" key="13">
    <source>
        <dbReference type="Proteomes" id="UP000566819"/>
    </source>
</evidence>
<dbReference type="InterPro" id="IPR044888">
    <property type="entry name" value="Mediatior_Med7_sf"/>
</dbReference>
<dbReference type="Proteomes" id="UP000566819">
    <property type="component" value="Unassembled WGS sequence"/>
</dbReference>
<comment type="function">
    <text evidence="9">Component of the Mediator complex, a coactivator involved in the regulated transcription of nearly all RNA polymerase II-dependent genes. Mediator functions as a bridge to convey information from gene-specific regulatory proteins to the basal RNA polymerase II transcription machinery. Mediator is recruited to promoters by direct interactions with regulatory proteins and serves as a scaffold for the assembly of a functional preinitiation complex with RNA polymerase II and the general transcription factors.</text>
</comment>
<dbReference type="SUPFAM" id="SSF140718">
    <property type="entry name" value="Mediator hinge subcomplex-like"/>
    <property type="match status" value="1"/>
</dbReference>
<keyword evidence="7 10" id="KW-0804">Transcription</keyword>
<evidence type="ECO:0000256" key="7">
    <source>
        <dbReference type="ARBA" id="ARBA00023163"/>
    </source>
</evidence>
<evidence type="ECO:0000256" key="11">
    <source>
        <dbReference type="SAM" id="MobiDB-lite"/>
    </source>
</evidence>
<dbReference type="InterPro" id="IPR009244">
    <property type="entry name" value="Mediatior_Med7"/>
</dbReference>
<sequence>MEEQPQSNALAAAFPAPPPFWKSFTPENLERISELRATQSEEGSKTHDPAKSLPARLLDLPPELRNLQPPTPPADGIYRCFGDTYNLNEALPSLEDQEIRQLYSPSTSPSGNGKHADRAFILKRIAKSLLLNFLELVGIMSINPKIVRSVPSPDGGPDLEITEYDGKIDDLKTLFINFHHLLNEYRPHQARESLILMMQDQLEKSRAETEGIMKMKAKVEGILEGLGQAKLAEMKNGKLDGDCDNFEEGRDIWDELEKEFG</sequence>
<dbReference type="PANTHER" id="PTHR21428">
    <property type="entry name" value="MEDIATOR OF RNA POLYMERASE II TRANSCRIPTION SUBUNIT 7"/>
    <property type="match status" value="1"/>
</dbReference>
<evidence type="ECO:0000256" key="4">
    <source>
        <dbReference type="ARBA" id="ARBA00020631"/>
    </source>
</evidence>
<evidence type="ECO:0000313" key="12">
    <source>
        <dbReference type="EMBL" id="KAF4631140.1"/>
    </source>
</evidence>
<dbReference type="GO" id="GO:0003712">
    <property type="term" value="F:transcription coregulator activity"/>
    <property type="evidence" value="ECO:0007669"/>
    <property type="project" value="InterPro"/>
</dbReference>
<dbReference type="GO" id="GO:0016592">
    <property type="term" value="C:mediator complex"/>
    <property type="evidence" value="ECO:0007669"/>
    <property type="project" value="InterPro"/>
</dbReference>
<dbReference type="GO" id="GO:0006357">
    <property type="term" value="P:regulation of transcription by RNA polymerase II"/>
    <property type="evidence" value="ECO:0007669"/>
    <property type="project" value="InterPro"/>
</dbReference>
<evidence type="ECO:0000256" key="8">
    <source>
        <dbReference type="ARBA" id="ARBA00023242"/>
    </source>
</evidence>
<evidence type="ECO:0000256" key="6">
    <source>
        <dbReference type="ARBA" id="ARBA00023159"/>
    </source>
</evidence>
<dbReference type="InterPro" id="IPR037212">
    <property type="entry name" value="Med7/Med21-like"/>
</dbReference>
<name>A0A8H4W487_9HELO</name>
<dbReference type="GO" id="GO:0070847">
    <property type="term" value="C:core mediator complex"/>
    <property type="evidence" value="ECO:0007669"/>
    <property type="project" value="TreeGrafter"/>
</dbReference>
<accession>A0A8H4W487</accession>
<evidence type="ECO:0000256" key="5">
    <source>
        <dbReference type="ARBA" id="ARBA00023015"/>
    </source>
</evidence>
<reference evidence="12 13" key="1">
    <citation type="submission" date="2020-03" db="EMBL/GenBank/DDBJ databases">
        <title>Draft Genome Sequence of Cudoniella acicularis.</title>
        <authorList>
            <person name="Buettner E."/>
            <person name="Kellner H."/>
        </authorList>
    </citation>
    <scope>NUCLEOTIDE SEQUENCE [LARGE SCALE GENOMIC DNA]</scope>
    <source>
        <strain evidence="12 13">DSM 108380</strain>
    </source>
</reference>